<dbReference type="Proteomes" id="UP000198437">
    <property type="component" value="Unassembled WGS sequence"/>
</dbReference>
<evidence type="ECO:0000256" key="1">
    <source>
        <dbReference type="SAM" id="Phobius"/>
    </source>
</evidence>
<dbReference type="EMBL" id="NKLP01000162">
    <property type="protein sequence ID" value="TDN29948.1"/>
    <property type="molecule type" value="Genomic_DNA"/>
</dbReference>
<dbReference type="Proteomes" id="UP000067598">
    <property type="component" value="Unassembled WGS sequence"/>
</dbReference>
<dbReference type="Proteomes" id="UP000295195">
    <property type="component" value="Unassembled WGS sequence"/>
</dbReference>
<evidence type="ECO:0000313" key="16">
    <source>
        <dbReference type="Proteomes" id="UP001434419"/>
    </source>
</evidence>
<keyword evidence="1" id="KW-0472">Membrane</keyword>
<reference evidence="4 10" key="1">
    <citation type="journal article" date="2016" name="Microbiology (Mosc.)">
        <title>Comparison of Lactobacillus crispatus isolates from Lactobacillus-dominated vaginal microbiomes with isolates from microbiomes containing bacterial vaginosis-associated bacteria.</title>
        <authorList>
            <person name="Abdelmaksoud A.A."/>
            <person name="Koparde V.N."/>
            <person name="Sheth N.U."/>
            <person name="Serrano M.G."/>
            <person name="Glascock A.L."/>
            <person name="Fettweis J.M."/>
            <person name="Strauss Iii J.F."/>
            <person name="Buck G.A."/>
            <person name="Jefferson K.K."/>
        </authorList>
    </citation>
    <scope>NUCLEOTIDE SEQUENCE [LARGE SCALE GENOMIC DNA]</scope>
    <source>
        <strain evidence="4 10">VMC3</strain>
    </source>
</reference>
<dbReference type="EMBL" id="CP047142">
    <property type="protein sequence ID" value="QHQ68660.1"/>
    <property type="molecule type" value="Genomic_DNA"/>
</dbReference>
<evidence type="ECO:0000313" key="9">
    <source>
        <dbReference type="EMBL" id="TDN29948.1"/>
    </source>
</evidence>
<reference evidence="7 15" key="6">
    <citation type="submission" date="2019-12" db="EMBL/GenBank/DDBJ databases">
        <title>Complete Genome Sequences of Lactobacillus strains, C25 and P38, Isolated from Chicken Cecum.</title>
        <authorList>
            <person name="Hassan H.M."/>
            <person name="Mendoza M."/>
            <person name="Rezvani M."/>
            <person name="Koci M.D."/>
            <person name="Dickey A.N."/>
            <person name="Scholl E.H."/>
        </authorList>
    </citation>
    <scope>NUCLEOTIDE SEQUENCE [LARGE SCALE GENOMIC DNA]</scope>
    <source>
        <strain evidence="7 15">C25</strain>
    </source>
</reference>
<dbReference type="PANTHER" id="PTHR40038:SF1">
    <property type="entry name" value="MEMBRANE-ASSOCIATED PROTEIN TCAA"/>
    <property type="match status" value="1"/>
</dbReference>
<organism evidence="4 10">
    <name type="scientific">Lactobacillus crispatus</name>
    <dbReference type="NCBI Taxonomy" id="47770"/>
    <lineage>
        <taxon>Bacteria</taxon>
        <taxon>Bacillati</taxon>
        <taxon>Bacillota</taxon>
        <taxon>Bacilli</taxon>
        <taxon>Lactobacillales</taxon>
        <taxon>Lactobacillaceae</taxon>
        <taxon>Lactobacillus</taxon>
    </lineage>
</organism>
<evidence type="ECO:0000313" key="14">
    <source>
        <dbReference type="Proteomes" id="UP000324504"/>
    </source>
</evidence>
<dbReference type="AlphaFoldDB" id="A0A120DI62"/>
<evidence type="ECO:0000259" key="2">
    <source>
        <dbReference type="Pfam" id="PF22820"/>
    </source>
</evidence>
<reference evidence="3 14" key="5">
    <citation type="submission" date="2019-09" db="EMBL/GenBank/DDBJ databases">
        <title>Comparative analysis of L. crispatus genomes revealed niche specific adaptation to different host and body sites.</title>
        <authorList>
            <person name="Pan M."/>
            <person name="Hidalgo-Cantabrana C."/>
            <person name="Barrangou R."/>
        </authorList>
    </citation>
    <scope>NUCLEOTIDE SEQUENCE [LARGE SCALE GENOMIC DNA]</scope>
    <source>
        <strain evidence="3 14">NCK2488</strain>
    </source>
</reference>
<dbReference type="EMBL" id="LJGP01000025">
    <property type="protein sequence ID" value="KWU03481.1"/>
    <property type="molecule type" value="Genomic_DNA"/>
</dbReference>
<gene>
    <name evidence="5" type="ORF">ABVC42_08790</name>
    <name evidence="4" type="ORF">AEL95_07100</name>
    <name evidence="6" type="ORF">AYP82_06375</name>
    <name evidence="9" type="ORF">CEE75_09020</name>
    <name evidence="8" type="ORF">ERD32_07665</name>
    <name evidence="3" type="ORF">F1C09_02940</name>
    <name evidence="7" type="ORF">GSR61_08960</name>
</gene>
<reference evidence="9 13" key="3">
    <citation type="submission" date="2017-06" db="EMBL/GenBank/DDBJ databases">
        <authorList>
            <person name="Swanenburg J."/>
            <person name="Kort R."/>
        </authorList>
    </citation>
    <scope>NUCLEOTIDE SEQUENCE [LARGE SCALE GENOMIC DNA]</scope>
    <source>
        <strain evidence="9 13">RL05</strain>
    </source>
</reference>
<keyword evidence="1" id="KW-1133">Transmembrane helix</keyword>
<dbReference type="EMBL" id="VUAV01000010">
    <property type="protein sequence ID" value="KAA8813262.1"/>
    <property type="molecule type" value="Genomic_DNA"/>
</dbReference>
<dbReference type="EMBL" id="JBETVU010000012">
    <property type="protein sequence ID" value="MES5150000.1"/>
    <property type="molecule type" value="Genomic_DNA"/>
</dbReference>
<dbReference type="RefSeq" id="WP_005718273.1">
    <property type="nucleotide sequence ID" value="NZ_AP025162.1"/>
</dbReference>
<evidence type="ECO:0000313" key="7">
    <source>
        <dbReference type="EMBL" id="QHQ68660.1"/>
    </source>
</evidence>
<feature type="domain" description="TcaA 4th" evidence="2">
    <location>
        <begin position="194"/>
        <end position="252"/>
    </location>
</feature>
<dbReference type="PANTHER" id="PTHR40038">
    <property type="entry name" value="MEMBRANE-ASSOCIATED PROTEIN TCAA"/>
    <property type="match status" value="1"/>
</dbReference>
<dbReference type="Proteomes" id="UP001434419">
    <property type="component" value="Unassembled WGS sequence"/>
</dbReference>
<dbReference type="Proteomes" id="UP000289808">
    <property type="component" value="Unassembled WGS sequence"/>
</dbReference>
<reference evidence="8 12" key="4">
    <citation type="submission" date="2019-01" db="EMBL/GenBank/DDBJ databases">
        <title>The genome sequence of Lactobacillus crispatus L49.</title>
        <authorList>
            <person name="Zhong J."/>
            <person name="Zhang J."/>
        </authorList>
    </citation>
    <scope>NUCLEOTIDE SEQUENCE [LARGE SCALE GENOMIC DNA]</scope>
    <source>
        <strain evidence="8 12">L49</strain>
    </source>
</reference>
<evidence type="ECO:0000313" key="6">
    <source>
        <dbReference type="EMBL" id="OXC23640.1"/>
    </source>
</evidence>
<dbReference type="STRING" id="47770.GCA_001567095_01999"/>
<dbReference type="EMBL" id="LYQW01000006">
    <property type="protein sequence ID" value="OXC23640.1"/>
    <property type="molecule type" value="Genomic_DNA"/>
</dbReference>
<dbReference type="Proteomes" id="UP000464915">
    <property type="component" value="Chromosome"/>
</dbReference>
<proteinExistence type="predicted"/>
<dbReference type="Proteomes" id="UP000324504">
    <property type="component" value="Unassembled WGS sequence"/>
</dbReference>
<evidence type="ECO:0000313" key="8">
    <source>
        <dbReference type="EMBL" id="RXF57331.1"/>
    </source>
</evidence>
<dbReference type="EMBL" id="SCLX01000043">
    <property type="protein sequence ID" value="RXF57331.1"/>
    <property type="molecule type" value="Genomic_DNA"/>
</dbReference>
<evidence type="ECO:0000313" key="3">
    <source>
        <dbReference type="EMBL" id="KAA8813262.1"/>
    </source>
</evidence>
<feature type="transmembrane region" description="Helical" evidence="1">
    <location>
        <begin position="7"/>
        <end position="28"/>
    </location>
</feature>
<keyword evidence="16" id="KW-1185">Reference proteome</keyword>
<sequence length="423" mass="48828">MKKHKKIWISGVIILLIGIAWLIGNFYYTKERQIDRIVAKMQDPKTELAQYVTASTPDMDVTDKSLKPLQNYFKEHHSAAKRLAYNLRHNRDHGEIRLIQDGRNFLLFPKYKLWIQVYRPQVKTNHANSTLTVNQKDYGEMEGGNQNYYQDLGMVFPGRYHILVKSKVNGRHLDADSIVNIWSDKTVDMKIKTATFQVRSVPNGTIYINDRKAGKLNQHGSYTFKDYPIAKRMEIYIKSKADGQTIKSERVTDLSQSISSEFSNSEDDVTDYDGTAEYQGNGEKDVYQDAEGDYIVNPIWPGLIKVGDAAKLLYNTLKSPNADDFENGKENADYKKIAKQLKEWHKKKSIKKLSVKIKVLSVLPGKRNYSRINYEVTFIKKYKDKSKKKERLSYQNAVFHQKDGKQLIQTLGDCKLIKTKTSD</sequence>
<keyword evidence="1" id="KW-0812">Transmembrane</keyword>
<evidence type="ECO:0000313" key="15">
    <source>
        <dbReference type="Proteomes" id="UP000464915"/>
    </source>
</evidence>
<dbReference type="Pfam" id="PF22820">
    <property type="entry name" value="TcaA_3rd_4th"/>
    <property type="match status" value="1"/>
</dbReference>
<accession>A0A6P1U0V2</accession>
<name>A0A120DI62_9LACO</name>
<protein>
    <recommendedName>
        <fullName evidence="2">TcaA 4th domain-containing protein</fullName>
    </recommendedName>
</protein>
<evidence type="ECO:0000313" key="12">
    <source>
        <dbReference type="Proteomes" id="UP000289808"/>
    </source>
</evidence>
<reference evidence="5" key="7">
    <citation type="submission" date="2024-06" db="EMBL/GenBank/DDBJ databases">
        <title>Vaginal Lactobacillus fatty acid response mechanisms reveal a metabolite-targeted strategy for bacterial vaginosis treatment.</title>
        <authorList>
            <person name="Zhu M."/>
            <person name="Blainey P.C."/>
            <person name="Bloom S.M."/>
            <person name="Kwon D.S."/>
        </authorList>
    </citation>
    <scope>NUCLEOTIDE SEQUENCE</scope>
    <source>
        <strain evidence="5">194_F1_1</strain>
    </source>
</reference>
<accession>A0A120DI62</accession>
<reference evidence="6 11" key="2">
    <citation type="submission" date="2016-05" db="EMBL/GenBank/DDBJ databases">
        <authorList>
            <person name="Johnson T.J."/>
            <person name="Youmans B.P."/>
            <person name="Case K.A."/>
        </authorList>
    </citation>
    <scope>NUCLEOTIDE SEQUENCE [LARGE SCALE GENOMIC DNA]</scope>
    <source>
        <strain evidence="6 11">UMNLC6</strain>
    </source>
</reference>
<evidence type="ECO:0000313" key="10">
    <source>
        <dbReference type="Proteomes" id="UP000067598"/>
    </source>
</evidence>
<dbReference type="PATRIC" id="fig|47770.28.peg.857"/>
<evidence type="ECO:0000313" key="4">
    <source>
        <dbReference type="EMBL" id="KWU03481.1"/>
    </source>
</evidence>
<evidence type="ECO:0000313" key="5">
    <source>
        <dbReference type="EMBL" id="MES5150000.1"/>
    </source>
</evidence>
<evidence type="ECO:0000313" key="13">
    <source>
        <dbReference type="Proteomes" id="UP000295195"/>
    </source>
</evidence>
<dbReference type="InterPro" id="IPR054530">
    <property type="entry name" value="TcaA_4th"/>
</dbReference>
<evidence type="ECO:0000313" key="11">
    <source>
        <dbReference type="Proteomes" id="UP000198437"/>
    </source>
</evidence>